<protein>
    <submittedName>
        <fullName evidence="3">Uncharacterized protein</fullName>
    </submittedName>
</protein>
<evidence type="ECO:0000313" key="3">
    <source>
        <dbReference type="EMBL" id="PZW18234.1"/>
    </source>
</evidence>
<keyword evidence="2" id="KW-1133">Transmembrane helix</keyword>
<comment type="caution">
    <text evidence="3">The sequence shown here is derived from an EMBL/GenBank/DDBJ whole genome shotgun (WGS) entry which is preliminary data.</text>
</comment>
<sequence>MQKYQGTVFLTGYIVAQLGAFFTLLVFFAFPYLTIGGSATGNESVTLMLSQAPLSGRLLLIPILFVMLTCALPLLSSGKLHYWPLWIICIIIGSIAGLLLFLAELVGALAMAFTPLPGLTATIGPGTWSGVLGEIVIFAGAIIALFQRLRMRFLAKATQAAPPFPPQPFYREYTSVPQARPEEQPEHPSTPAEKQDW</sequence>
<name>A0A326TSP8_THEHA</name>
<proteinExistence type="predicted"/>
<gene>
    <name evidence="3" type="ORF">EI42_06272</name>
</gene>
<accession>A0A326TSP8</accession>
<feature type="transmembrane region" description="Helical" evidence="2">
    <location>
        <begin position="12"/>
        <end position="34"/>
    </location>
</feature>
<feature type="region of interest" description="Disordered" evidence="1">
    <location>
        <begin position="162"/>
        <end position="197"/>
    </location>
</feature>
<feature type="transmembrane region" description="Helical" evidence="2">
    <location>
        <begin position="126"/>
        <end position="146"/>
    </location>
</feature>
<dbReference type="EMBL" id="QKUF01000055">
    <property type="protein sequence ID" value="PZW18234.1"/>
    <property type="molecule type" value="Genomic_DNA"/>
</dbReference>
<evidence type="ECO:0000313" key="4">
    <source>
        <dbReference type="Proteomes" id="UP000248806"/>
    </source>
</evidence>
<keyword evidence="4" id="KW-1185">Reference proteome</keyword>
<keyword evidence="2" id="KW-0812">Transmembrane</keyword>
<dbReference type="RefSeq" id="WP_111326676.1">
    <property type="nucleotide sequence ID" value="NZ_BIFX01000001.1"/>
</dbReference>
<organism evidence="3 4">
    <name type="scientific">Thermosporothrix hazakensis</name>
    <dbReference type="NCBI Taxonomy" id="644383"/>
    <lineage>
        <taxon>Bacteria</taxon>
        <taxon>Bacillati</taxon>
        <taxon>Chloroflexota</taxon>
        <taxon>Ktedonobacteria</taxon>
        <taxon>Ktedonobacterales</taxon>
        <taxon>Thermosporotrichaceae</taxon>
        <taxon>Thermosporothrix</taxon>
    </lineage>
</organism>
<dbReference type="Proteomes" id="UP000248806">
    <property type="component" value="Unassembled WGS sequence"/>
</dbReference>
<evidence type="ECO:0000256" key="2">
    <source>
        <dbReference type="SAM" id="Phobius"/>
    </source>
</evidence>
<evidence type="ECO:0000256" key="1">
    <source>
        <dbReference type="SAM" id="MobiDB-lite"/>
    </source>
</evidence>
<dbReference type="AlphaFoldDB" id="A0A326TSP8"/>
<feature type="transmembrane region" description="Helical" evidence="2">
    <location>
        <begin position="87"/>
        <end position="114"/>
    </location>
</feature>
<feature type="transmembrane region" description="Helical" evidence="2">
    <location>
        <begin position="54"/>
        <end position="75"/>
    </location>
</feature>
<keyword evidence="2" id="KW-0472">Membrane</keyword>
<reference evidence="3 4" key="1">
    <citation type="submission" date="2018-06" db="EMBL/GenBank/DDBJ databases">
        <title>Genomic Encyclopedia of Archaeal and Bacterial Type Strains, Phase II (KMG-II): from individual species to whole genera.</title>
        <authorList>
            <person name="Goeker M."/>
        </authorList>
    </citation>
    <scope>NUCLEOTIDE SEQUENCE [LARGE SCALE GENOMIC DNA]</scope>
    <source>
        <strain evidence="3 4">ATCC BAA-1881</strain>
    </source>
</reference>